<keyword evidence="1" id="KW-0472">Membrane</keyword>
<dbReference type="RefSeq" id="WP_036852052.1">
    <property type="nucleotide sequence ID" value="NZ_CALTZT010000007.1"/>
</dbReference>
<evidence type="ECO:0008006" key="4">
    <source>
        <dbReference type="Google" id="ProtNLM"/>
    </source>
</evidence>
<feature type="transmembrane region" description="Helical" evidence="1">
    <location>
        <begin position="78"/>
        <end position="97"/>
    </location>
</feature>
<keyword evidence="1" id="KW-0812">Transmembrane</keyword>
<gene>
    <name evidence="2" type="ORF">HQ35_07075</name>
</gene>
<feature type="transmembrane region" description="Helical" evidence="1">
    <location>
        <begin position="48"/>
        <end position="66"/>
    </location>
</feature>
<dbReference type="OrthoDB" id="6917293at2"/>
<accession>A0A0A2EPX7</accession>
<dbReference type="AlphaFoldDB" id="A0A0A2EPX7"/>
<dbReference type="EMBL" id="JQJD01000047">
    <property type="protein sequence ID" value="KGN79757.1"/>
    <property type="molecule type" value="Genomic_DNA"/>
</dbReference>
<keyword evidence="1" id="KW-1133">Transmembrane helix</keyword>
<evidence type="ECO:0000313" key="3">
    <source>
        <dbReference type="Proteomes" id="UP000030125"/>
    </source>
</evidence>
<evidence type="ECO:0000313" key="2">
    <source>
        <dbReference type="EMBL" id="KGN79757.1"/>
    </source>
</evidence>
<keyword evidence="3" id="KW-1185">Reference proteome</keyword>
<sequence length="118" mass="13463">MSTKIKETIPCGCCGHEIPRPSFFKRGYTITCPHCKTKGWMRNRSRRTVILSICTTLVPALVGATLRTLLDNFSPLKFGATMLILGLPFLLLHQYYYEAEYMWPKDTVRKASSKSEDN</sequence>
<organism evidence="2 3">
    <name type="scientific">Porphyromonas cangingivalis</name>
    <dbReference type="NCBI Taxonomy" id="36874"/>
    <lineage>
        <taxon>Bacteria</taxon>
        <taxon>Pseudomonadati</taxon>
        <taxon>Bacteroidota</taxon>
        <taxon>Bacteroidia</taxon>
        <taxon>Bacteroidales</taxon>
        <taxon>Porphyromonadaceae</taxon>
        <taxon>Porphyromonas</taxon>
    </lineage>
</organism>
<dbReference type="Proteomes" id="UP000030125">
    <property type="component" value="Unassembled WGS sequence"/>
</dbReference>
<proteinExistence type="predicted"/>
<name>A0A0A2EPX7_PORCN</name>
<evidence type="ECO:0000256" key="1">
    <source>
        <dbReference type="SAM" id="Phobius"/>
    </source>
</evidence>
<comment type="caution">
    <text evidence="2">The sequence shown here is derived from an EMBL/GenBank/DDBJ whole genome shotgun (WGS) entry which is preliminary data.</text>
</comment>
<protein>
    <recommendedName>
        <fullName evidence="4">Cxxc_20_cxxc protein</fullName>
    </recommendedName>
</protein>
<reference evidence="2 3" key="1">
    <citation type="submission" date="2014-08" db="EMBL/GenBank/DDBJ databases">
        <title>Porphyromonas cangingivalis strain:COT-109_OH1386 Genome sequencing.</title>
        <authorList>
            <person name="Wallis C."/>
            <person name="Deusch O."/>
            <person name="O'Flynn C."/>
            <person name="Davis I."/>
            <person name="Jospin G."/>
            <person name="Darling A.E."/>
            <person name="Coil D.A."/>
            <person name="Alexiev A."/>
            <person name="Horsfall A."/>
            <person name="Kirkwood N."/>
            <person name="Harris S."/>
            <person name="Eisen J.A."/>
        </authorList>
    </citation>
    <scope>NUCLEOTIDE SEQUENCE [LARGE SCALE GENOMIC DNA]</scope>
    <source>
        <strain evidence="3">COT-109 OH1386</strain>
    </source>
</reference>
<dbReference type="STRING" id="36874.HQ34_05620"/>